<proteinExistence type="predicted"/>
<dbReference type="EMBL" id="LAZR01000252">
    <property type="protein sequence ID" value="KKN79096.1"/>
    <property type="molecule type" value="Genomic_DNA"/>
</dbReference>
<comment type="caution">
    <text evidence="1">The sequence shown here is derived from an EMBL/GenBank/DDBJ whole genome shotgun (WGS) entry which is preliminary data.</text>
</comment>
<gene>
    <name evidence="1" type="ORF">LCGC14_0342840</name>
</gene>
<name>A0A0F9W0B7_9ZZZZ</name>
<organism evidence="1">
    <name type="scientific">marine sediment metagenome</name>
    <dbReference type="NCBI Taxonomy" id="412755"/>
    <lineage>
        <taxon>unclassified sequences</taxon>
        <taxon>metagenomes</taxon>
        <taxon>ecological metagenomes</taxon>
    </lineage>
</organism>
<reference evidence="1" key="1">
    <citation type="journal article" date="2015" name="Nature">
        <title>Complex archaea that bridge the gap between prokaryotes and eukaryotes.</title>
        <authorList>
            <person name="Spang A."/>
            <person name="Saw J.H."/>
            <person name="Jorgensen S.L."/>
            <person name="Zaremba-Niedzwiedzka K."/>
            <person name="Martijn J."/>
            <person name="Lind A.E."/>
            <person name="van Eijk R."/>
            <person name="Schleper C."/>
            <person name="Guy L."/>
            <person name="Ettema T.J."/>
        </authorList>
    </citation>
    <scope>NUCLEOTIDE SEQUENCE</scope>
</reference>
<accession>A0A0F9W0B7</accession>
<sequence length="105" mass="12425">MRKNDLETGFIIEYRYGDRRVVINDELWGVWPSFSKLVKYHDDLTNIDIVELDIVKVWKRTRQLPEDISEIGNPDWTREPKIELRVNGHTVELSEGSESSIRRVL</sequence>
<protein>
    <submittedName>
        <fullName evidence="1">Uncharacterized protein</fullName>
    </submittedName>
</protein>
<dbReference type="AlphaFoldDB" id="A0A0F9W0B7"/>
<evidence type="ECO:0000313" key="1">
    <source>
        <dbReference type="EMBL" id="KKN79096.1"/>
    </source>
</evidence>